<feature type="transmembrane region" description="Helical" evidence="1">
    <location>
        <begin position="12"/>
        <end position="33"/>
    </location>
</feature>
<organism evidence="2 3">
    <name type="scientific">Dufourea novaeangliae</name>
    <name type="common">Sweat bee</name>
    <dbReference type="NCBI Taxonomy" id="178035"/>
    <lineage>
        <taxon>Eukaryota</taxon>
        <taxon>Metazoa</taxon>
        <taxon>Ecdysozoa</taxon>
        <taxon>Arthropoda</taxon>
        <taxon>Hexapoda</taxon>
        <taxon>Insecta</taxon>
        <taxon>Pterygota</taxon>
        <taxon>Neoptera</taxon>
        <taxon>Endopterygota</taxon>
        <taxon>Hymenoptera</taxon>
        <taxon>Apocrita</taxon>
        <taxon>Aculeata</taxon>
        <taxon>Apoidea</taxon>
        <taxon>Anthophila</taxon>
        <taxon>Halictidae</taxon>
        <taxon>Rophitinae</taxon>
        <taxon>Dufourea</taxon>
    </lineage>
</organism>
<name>A0A154P871_DUFNO</name>
<keyword evidence="3" id="KW-1185">Reference proteome</keyword>
<dbReference type="AlphaFoldDB" id="A0A154P871"/>
<sequence length="97" mass="11310">MLVLRGFQNTNLLVLLGGLLLCLVFMIQVKQIYNNNQKYNRYLGYKEYMNEISTELKAVEKSANKSSTYVHQLNEILLKHRERDVKNISIPRAVLPL</sequence>
<reference evidence="2 3" key="1">
    <citation type="submission" date="2015-07" db="EMBL/GenBank/DDBJ databases">
        <title>The genome of Dufourea novaeangliae.</title>
        <authorList>
            <person name="Pan H."/>
            <person name="Kapheim K."/>
        </authorList>
    </citation>
    <scope>NUCLEOTIDE SEQUENCE [LARGE SCALE GENOMIC DNA]</scope>
    <source>
        <strain evidence="2">0120121106</strain>
        <tissue evidence="2">Whole body</tissue>
    </source>
</reference>
<evidence type="ECO:0000256" key="1">
    <source>
        <dbReference type="SAM" id="Phobius"/>
    </source>
</evidence>
<dbReference type="Proteomes" id="UP000076502">
    <property type="component" value="Unassembled WGS sequence"/>
</dbReference>
<gene>
    <name evidence="2" type="ORF">WN55_07721</name>
</gene>
<protein>
    <submittedName>
        <fullName evidence="2">Uncharacterized protein</fullName>
    </submittedName>
</protein>
<evidence type="ECO:0000313" key="2">
    <source>
        <dbReference type="EMBL" id="KZC07310.1"/>
    </source>
</evidence>
<evidence type="ECO:0000313" key="3">
    <source>
        <dbReference type="Proteomes" id="UP000076502"/>
    </source>
</evidence>
<keyword evidence="1" id="KW-0812">Transmembrane</keyword>
<dbReference type="EMBL" id="KQ434823">
    <property type="protein sequence ID" value="KZC07310.1"/>
    <property type="molecule type" value="Genomic_DNA"/>
</dbReference>
<keyword evidence="1" id="KW-0472">Membrane</keyword>
<accession>A0A154P871</accession>
<keyword evidence="1" id="KW-1133">Transmembrane helix</keyword>
<proteinExistence type="predicted"/>